<dbReference type="PROSITE" id="PS50109">
    <property type="entry name" value="HIS_KIN"/>
    <property type="match status" value="1"/>
</dbReference>
<sequence>MLASLLWVSVVWGVVAPLTVVLTIRHEINELLDDTLRASAQALSGVLKGTLPLGSLPHVPGGATISPAGDFVRGRFAWQLVGPGADVEFHSPHAPETALMPRPSIGFANSALGWRVLGVAIGHQGHVLYVAQTLDERTEALRDAALNTMMASLSVWAVCLVGLLRRMRSELAQIDRLVADVQAHDPLDGTKTLPPVTREELRPIRDAIDDLGSRLAVRVRNERAFTAHAAHALRTPLAGMDAQLAVALRECAPAQQPRLQRVREAARRFARVVSALLTLFRSGAELHRQPVDVATLLARMPVARLEVRLVDAPGEGPMVVPDADPDLLAAALANLLDNAVRHGARSVEVGVDAQSAGGWCLRVTDDGPGLTPDMLQTLQATLDQEDYSALSGLGLILADLIARAHGGRLHLDHGPSGNGLRVEMTLARDRSAARLTRGRTSPLPAAAVRDEDR</sequence>
<dbReference type="Proteomes" id="UP000518288">
    <property type="component" value="Unassembled WGS sequence"/>
</dbReference>
<keyword evidence="11" id="KW-1185">Reference proteome</keyword>
<organism evidence="10 11">
    <name type="scientific">Sphaerotilus montanus</name>
    <dbReference type="NCBI Taxonomy" id="522889"/>
    <lineage>
        <taxon>Bacteria</taxon>
        <taxon>Pseudomonadati</taxon>
        <taxon>Pseudomonadota</taxon>
        <taxon>Betaproteobacteria</taxon>
        <taxon>Burkholderiales</taxon>
        <taxon>Sphaerotilaceae</taxon>
        <taxon>Sphaerotilus</taxon>
    </lineage>
</organism>
<dbReference type="InterPro" id="IPR003661">
    <property type="entry name" value="HisK_dim/P_dom"/>
</dbReference>
<dbReference type="InterPro" id="IPR003594">
    <property type="entry name" value="HATPase_dom"/>
</dbReference>
<dbReference type="EC" id="2.7.13.3" evidence="2"/>
<keyword evidence="3" id="KW-0597">Phosphoprotein</keyword>
<dbReference type="Gene3D" id="1.10.287.130">
    <property type="match status" value="1"/>
</dbReference>
<dbReference type="GO" id="GO:0000155">
    <property type="term" value="F:phosphorelay sensor kinase activity"/>
    <property type="evidence" value="ECO:0007669"/>
    <property type="project" value="InterPro"/>
</dbReference>
<reference evidence="10 11" key="1">
    <citation type="submission" date="2020-07" db="EMBL/GenBank/DDBJ databases">
        <title>Genomic Encyclopedia of Archaeal and Bacterial Type Strains, Phase II (KMG-II): from individual species to whole genera.</title>
        <authorList>
            <person name="Goeker M."/>
        </authorList>
    </citation>
    <scope>NUCLEOTIDE SEQUENCE [LARGE SCALE GENOMIC DNA]</scope>
    <source>
        <strain evidence="10 11">DSM 21226</strain>
    </source>
</reference>
<evidence type="ECO:0000256" key="6">
    <source>
        <dbReference type="ARBA" id="ARBA00022777"/>
    </source>
</evidence>
<keyword evidence="7" id="KW-0472">Membrane</keyword>
<dbReference type="EMBL" id="JACCFH010000001">
    <property type="protein sequence ID" value="NYG34346.1"/>
    <property type="molecule type" value="Genomic_DNA"/>
</dbReference>
<keyword evidence="4" id="KW-0808">Transferase</keyword>
<dbReference type="Pfam" id="PF02518">
    <property type="entry name" value="HATPase_c"/>
    <property type="match status" value="1"/>
</dbReference>
<name>A0A7Y9U890_9BURK</name>
<accession>A0A7Y9U890</accession>
<dbReference type="SUPFAM" id="SSF47384">
    <property type="entry name" value="Homodimeric domain of signal transducing histidine kinase"/>
    <property type="match status" value="1"/>
</dbReference>
<comment type="caution">
    <text evidence="10">The sequence shown here is derived from an EMBL/GenBank/DDBJ whole genome shotgun (WGS) entry which is preliminary data.</text>
</comment>
<dbReference type="RefSeq" id="WP_179636205.1">
    <property type="nucleotide sequence ID" value="NZ_JACCFH010000001.1"/>
</dbReference>
<dbReference type="PANTHER" id="PTHR45436">
    <property type="entry name" value="SENSOR HISTIDINE KINASE YKOH"/>
    <property type="match status" value="1"/>
</dbReference>
<dbReference type="CDD" id="cd00075">
    <property type="entry name" value="HATPase"/>
    <property type="match status" value="1"/>
</dbReference>
<proteinExistence type="predicted"/>
<dbReference type="SMART" id="SM00388">
    <property type="entry name" value="HisKA"/>
    <property type="match status" value="1"/>
</dbReference>
<dbReference type="AlphaFoldDB" id="A0A7Y9U890"/>
<evidence type="ECO:0000256" key="7">
    <source>
        <dbReference type="ARBA" id="ARBA00022989"/>
    </source>
</evidence>
<dbReference type="PANTHER" id="PTHR45436:SF5">
    <property type="entry name" value="SENSOR HISTIDINE KINASE TRCS"/>
    <property type="match status" value="1"/>
</dbReference>
<evidence type="ECO:0000256" key="3">
    <source>
        <dbReference type="ARBA" id="ARBA00022553"/>
    </source>
</evidence>
<evidence type="ECO:0000256" key="8">
    <source>
        <dbReference type="SAM" id="MobiDB-lite"/>
    </source>
</evidence>
<evidence type="ECO:0000256" key="1">
    <source>
        <dbReference type="ARBA" id="ARBA00000085"/>
    </source>
</evidence>
<evidence type="ECO:0000256" key="2">
    <source>
        <dbReference type="ARBA" id="ARBA00012438"/>
    </source>
</evidence>
<dbReference type="InterPro" id="IPR050428">
    <property type="entry name" value="TCS_sensor_his_kinase"/>
</dbReference>
<dbReference type="SUPFAM" id="SSF55874">
    <property type="entry name" value="ATPase domain of HSP90 chaperone/DNA topoisomerase II/histidine kinase"/>
    <property type="match status" value="1"/>
</dbReference>
<dbReference type="InterPro" id="IPR036097">
    <property type="entry name" value="HisK_dim/P_sf"/>
</dbReference>
<evidence type="ECO:0000313" key="11">
    <source>
        <dbReference type="Proteomes" id="UP000518288"/>
    </source>
</evidence>
<comment type="catalytic activity">
    <reaction evidence="1">
        <text>ATP + protein L-histidine = ADP + protein N-phospho-L-histidine.</text>
        <dbReference type="EC" id="2.7.13.3"/>
    </reaction>
</comment>
<evidence type="ECO:0000256" key="5">
    <source>
        <dbReference type="ARBA" id="ARBA00022692"/>
    </source>
</evidence>
<dbReference type="Pfam" id="PF00512">
    <property type="entry name" value="HisKA"/>
    <property type="match status" value="1"/>
</dbReference>
<evidence type="ECO:0000256" key="4">
    <source>
        <dbReference type="ARBA" id="ARBA00022679"/>
    </source>
</evidence>
<dbReference type="CDD" id="cd00082">
    <property type="entry name" value="HisKA"/>
    <property type="match status" value="1"/>
</dbReference>
<feature type="region of interest" description="Disordered" evidence="8">
    <location>
        <begin position="431"/>
        <end position="453"/>
    </location>
</feature>
<keyword evidence="6 10" id="KW-0418">Kinase</keyword>
<protein>
    <recommendedName>
        <fullName evidence="2">histidine kinase</fullName>
        <ecNumber evidence="2">2.7.13.3</ecNumber>
    </recommendedName>
</protein>
<evidence type="ECO:0000259" key="9">
    <source>
        <dbReference type="PROSITE" id="PS50109"/>
    </source>
</evidence>
<gene>
    <name evidence="10" type="ORF">BDD16_003332</name>
</gene>
<keyword evidence="5" id="KW-0812">Transmembrane</keyword>
<keyword evidence="7" id="KW-1133">Transmembrane helix</keyword>
<feature type="domain" description="Histidine kinase" evidence="9">
    <location>
        <begin position="228"/>
        <end position="428"/>
    </location>
</feature>
<dbReference type="Gene3D" id="3.30.565.10">
    <property type="entry name" value="Histidine kinase-like ATPase, C-terminal domain"/>
    <property type="match status" value="1"/>
</dbReference>
<evidence type="ECO:0000313" key="10">
    <source>
        <dbReference type="EMBL" id="NYG34346.1"/>
    </source>
</evidence>
<dbReference type="InterPro" id="IPR005467">
    <property type="entry name" value="His_kinase_dom"/>
</dbReference>
<dbReference type="InterPro" id="IPR036890">
    <property type="entry name" value="HATPase_C_sf"/>
</dbReference>
<dbReference type="SMART" id="SM00387">
    <property type="entry name" value="HATPase_c"/>
    <property type="match status" value="1"/>
</dbReference>